<evidence type="ECO:0000313" key="2">
    <source>
        <dbReference type="Proteomes" id="UP001595867"/>
    </source>
</evidence>
<accession>A0ABV8J1S7</accession>
<gene>
    <name evidence="1" type="ORF">ACFO0C_33895</name>
</gene>
<dbReference type="RefSeq" id="WP_378070840.1">
    <property type="nucleotide sequence ID" value="NZ_JBHSBL010000023.1"/>
</dbReference>
<evidence type="ECO:0000313" key="1">
    <source>
        <dbReference type="EMBL" id="MFC4069946.1"/>
    </source>
</evidence>
<organism evidence="1 2">
    <name type="scientific">Actinoplanes subglobosus</name>
    <dbReference type="NCBI Taxonomy" id="1547892"/>
    <lineage>
        <taxon>Bacteria</taxon>
        <taxon>Bacillati</taxon>
        <taxon>Actinomycetota</taxon>
        <taxon>Actinomycetes</taxon>
        <taxon>Micromonosporales</taxon>
        <taxon>Micromonosporaceae</taxon>
        <taxon>Actinoplanes</taxon>
    </lineage>
</organism>
<sequence length="215" mass="22097">MPQPPVYSRFEAAWVPFAPDRSRQAASDLAWQWAARQAAARGRPVISIGGGRSANSGPVFGRRAGGRGLAPDAPLRDGPGAVVLCNPTFDLLGWAGQLSAGSALAVVGDRGPHRLTGWAGAVGAVNLDTGERSRLDASLRDCLTTLAGYDMNGHTSDLGSAHRLLADMAAAGRLERAVILGALVGFGVSAKGLAAVAELIDLILPVATWLATPSD</sequence>
<protein>
    <submittedName>
        <fullName evidence="1">Uncharacterized protein</fullName>
    </submittedName>
</protein>
<dbReference type="Proteomes" id="UP001595867">
    <property type="component" value="Unassembled WGS sequence"/>
</dbReference>
<keyword evidence="2" id="KW-1185">Reference proteome</keyword>
<comment type="caution">
    <text evidence="1">The sequence shown here is derived from an EMBL/GenBank/DDBJ whole genome shotgun (WGS) entry which is preliminary data.</text>
</comment>
<proteinExistence type="predicted"/>
<name>A0ABV8J1S7_9ACTN</name>
<dbReference type="EMBL" id="JBHSBL010000023">
    <property type="protein sequence ID" value="MFC4069946.1"/>
    <property type="molecule type" value="Genomic_DNA"/>
</dbReference>
<reference evidence="2" key="1">
    <citation type="journal article" date="2019" name="Int. J. Syst. Evol. Microbiol.">
        <title>The Global Catalogue of Microorganisms (GCM) 10K type strain sequencing project: providing services to taxonomists for standard genome sequencing and annotation.</title>
        <authorList>
            <consortium name="The Broad Institute Genomics Platform"/>
            <consortium name="The Broad Institute Genome Sequencing Center for Infectious Disease"/>
            <person name="Wu L."/>
            <person name="Ma J."/>
        </authorList>
    </citation>
    <scope>NUCLEOTIDE SEQUENCE [LARGE SCALE GENOMIC DNA]</scope>
    <source>
        <strain evidence="2">TBRC 5832</strain>
    </source>
</reference>